<organism evidence="1 2">
    <name type="scientific">Populus trichocarpa</name>
    <name type="common">Western balsam poplar</name>
    <name type="synonym">Populus balsamifera subsp. trichocarpa</name>
    <dbReference type="NCBI Taxonomy" id="3694"/>
    <lineage>
        <taxon>Eukaryota</taxon>
        <taxon>Viridiplantae</taxon>
        <taxon>Streptophyta</taxon>
        <taxon>Embryophyta</taxon>
        <taxon>Tracheophyta</taxon>
        <taxon>Spermatophyta</taxon>
        <taxon>Magnoliopsida</taxon>
        <taxon>eudicotyledons</taxon>
        <taxon>Gunneridae</taxon>
        <taxon>Pentapetalae</taxon>
        <taxon>rosids</taxon>
        <taxon>fabids</taxon>
        <taxon>Malpighiales</taxon>
        <taxon>Salicaceae</taxon>
        <taxon>Saliceae</taxon>
        <taxon>Populus</taxon>
    </lineage>
</organism>
<name>A0A2K2A2E9_POPTR</name>
<proteinExistence type="predicted"/>
<reference evidence="1 2" key="1">
    <citation type="journal article" date="2006" name="Science">
        <title>The genome of black cottonwood, Populus trichocarpa (Torr. &amp; Gray).</title>
        <authorList>
            <person name="Tuskan G.A."/>
            <person name="Difazio S."/>
            <person name="Jansson S."/>
            <person name="Bohlmann J."/>
            <person name="Grigoriev I."/>
            <person name="Hellsten U."/>
            <person name="Putnam N."/>
            <person name="Ralph S."/>
            <person name="Rombauts S."/>
            <person name="Salamov A."/>
            <person name="Schein J."/>
            <person name="Sterck L."/>
            <person name="Aerts A."/>
            <person name="Bhalerao R.R."/>
            <person name="Bhalerao R.P."/>
            <person name="Blaudez D."/>
            <person name="Boerjan W."/>
            <person name="Brun A."/>
            <person name="Brunner A."/>
            <person name="Busov V."/>
            <person name="Campbell M."/>
            <person name="Carlson J."/>
            <person name="Chalot M."/>
            <person name="Chapman J."/>
            <person name="Chen G.L."/>
            <person name="Cooper D."/>
            <person name="Coutinho P.M."/>
            <person name="Couturier J."/>
            <person name="Covert S."/>
            <person name="Cronk Q."/>
            <person name="Cunningham R."/>
            <person name="Davis J."/>
            <person name="Degroeve S."/>
            <person name="Dejardin A."/>
            <person name="Depamphilis C."/>
            <person name="Detter J."/>
            <person name="Dirks B."/>
            <person name="Dubchak I."/>
            <person name="Duplessis S."/>
            <person name="Ehlting J."/>
            <person name="Ellis B."/>
            <person name="Gendler K."/>
            <person name="Goodstein D."/>
            <person name="Gribskov M."/>
            <person name="Grimwood J."/>
            <person name="Groover A."/>
            <person name="Gunter L."/>
            <person name="Hamberger B."/>
            <person name="Heinze B."/>
            <person name="Helariutta Y."/>
            <person name="Henrissat B."/>
            <person name="Holligan D."/>
            <person name="Holt R."/>
            <person name="Huang W."/>
            <person name="Islam-Faridi N."/>
            <person name="Jones S."/>
            <person name="Jones-Rhoades M."/>
            <person name="Jorgensen R."/>
            <person name="Joshi C."/>
            <person name="Kangasjarvi J."/>
            <person name="Karlsson J."/>
            <person name="Kelleher C."/>
            <person name="Kirkpatrick R."/>
            <person name="Kirst M."/>
            <person name="Kohler A."/>
            <person name="Kalluri U."/>
            <person name="Larimer F."/>
            <person name="Leebens-Mack J."/>
            <person name="Leple J.C."/>
            <person name="Locascio P."/>
            <person name="Lou Y."/>
            <person name="Lucas S."/>
            <person name="Martin F."/>
            <person name="Montanini B."/>
            <person name="Napoli C."/>
            <person name="Nelson D.R."/>
            <person name="Nelson C."/>
            <person name="Nieminen K."/>
            <person name="Nilsson O."/>
            <person name="Pereda V."/>
            <person name="Peter G."/>
            <person name="Philippe R."/>
            <person name="Pilate G."/>
            <person name="Poliakov A."/>
            <person name="Razumovskaya J."/>
            <person name="Richardson P."/>
            <person name="Rinaldi C."/>
            <person name="Ritland K."/>
            <person name="Rouze P."/>
            <person name="Ryaboy D."/>
            <person name="Schmutz J."/>
            <person name="Schrader J."/>
            <person name="Segerman B."/>
            <person name="Shin H."/>
            <person name="Siddiqui A."/>
            <person name="Sterky F."/>
            <person name="Terry A."/>
            <person name="Tsai C.J."/>
            <person name="Uberbacher E."/>
            <person name="Unneberg P."/>
            <person name="Vahala J."/>
            <person name="Wall K."/>
            <person name="Wessler S."/>
            <person name="Yang G."/>
            <person name="Yin T."/>
            <person name="Douglas C."/>
            <person name="Marra M."/>
            <person name="Sandberg G."/>
            <person name="Van de Peer Y."/>
            <person name="Rokhsar D."/>
        </authorList>
    </citation>
    <scope>NUCLEOTIDE SEQUENCE [LARGE SCALE GENOMIC DNA]</scope>
    <source>
        <strain evidence="2">cv. Nisqually</strain>
    </source>
</reference>
<accession>A0A2K2A2E9</accession>
<gene>
    <name evidence="1" type="ORF">POPTR_006G144800</name>
</gene>
<protein>
    <submittedName>
        <fullName evidence="1">Uncharacterized protein</fullName>
    </submittedName>
</protein>
<evidence type="ECO:0000313" key="2">
    <source>
        <dbReference type="Proteomes" id="UP000006729"/>
    </source>
</evidence>
<dbReference type="Proteomes" id="UP000006729">
    <property type="component" value="Chromosome 6"/>
</dbReference>
<sequence>MERVVCPATTGASSTFRISMEEILLVWQAKKKIKKKKGLKILGKTHPHNYNDPAATVLLNYKYCSCILARFSSHHTLACISPNLSRLQCTCI</sequence>
<dbReference type="EMBL" id="CM009295">
    <property type="protein sequence ID" value="PNT31703.1"/>
    <property type="molecule type" value="Genomic_DNA"/>
</dbReference>
<dbReference type="AlphaFoldDB" id="A0A2K2A2E9"/>
<evidence type="ECO:0000313" key="1">
    <source>
        <dbReference type="EMBL" id="PNT31703.1"/>
    </source>
</evidence>
<keyword evidence="2" id="KW-1185">Reference proteome</keyword>
<dbReference type="InParanoid" id="A0A2K2A2E9"/>